<evidence type="ECO:0000313" key="3">
    <source>
        <dbReference type="EMBL" id="MCQ8277541.1"/>
    </source>
</evidence>
<dbReference type="EMBL" id="JAMSKV010000002">
    <property type="protein sequence ID" value="MCQ8277541.1"/>
    <property type="molecule type" value="Genomic_DNA"/>
</dbReference>
<organism evidence="3 4">
    <name type="scientific">Endosaccharibacter trunci</name>
    <dbReference type="NCBI Taxonomy" id="2812733"/>
    <lineage>
        <taxon>Bacteria</taxon>
        <taxon>Pseudomonadati</taxon>
        <taxon>Pseudomonadota</taxon>
        <taxon>Alphaproteobacteria</taxon>
        <taxon>Acetobacterales</taxon>
        <taxon>Acetobacteraceae</taxon>
        <taxon>Endosaccharibacter</taxon>
    </lineage>
</organism>
<accession>A0ABT1W3S8</accession>
<protein>
    <submittedName>
        <fullName evidence="3">Peptidoglycan-binding protein</fullName>
    </submittedName>
</protein>
<name>A0ABT1W3S8_9PROT</name>
<evidence type="ECO:0000313" key="4">
    <source>
        <dbReference type="Proteomes" id="UP001524587"/>
    </source>
</evidence>
<proteinExistence type="predicted"/>
<dbReference type="Pfam" id="PF01471">
    <property type="entry name" value="PG_binding_1"/>
    <property type="match status" value="1"/>
</dbReference>
<evidence type="ECO:0000256" key="1">
    <source>
        <dbReference type="SAM" id="SignalP"/>
    </source>
</evidence>
<keyword evidence="4" id="KW-1185">Reference proteome</keyword>
<dbReference type="Gene3D" id="1.10.101.10">
    <property type="entry name" value="PGBD-like superfamily/PGBD"/>
    <property type="match status" value="1"/>
</dbReference>
<comment type="caution">
    <text evidence="3">The sequence shown here is derived from an EMBL/GenBank/DDBJ whole genome shotgun (WGS) entry which is preliminary data.</text>
</comment>
<sequence>MTARLARLGALALASLAAVPASAGDIPIGPSFACPVPDDPLGQLVCKLPSLARADLALVQTFQALRMQAPARRAALTMEVASFSRRLRTQCKIADAALPPISAADCIAHLYATQRATWLAPLAGPAREEAERPLEQQLAAQKALVTLGLLDGSTRIDGVYSAPTRRAIIAFQQTEALPVTGLLGDRDAALLTDRAGKAAIRQAEPVATIRPVPFEQRPGWRNLQTSLASSGLNATAEIGQTCTIHVALRDPKTLAAVSQRSTSDSNANAFDIAIHYLSGPIATLVVHAAYGDQDAKLDRCRFAFNAFTRDLYGRDQEKPLFAFGFDRALFDRINWTAFDPANLPRVAQDFAIDDDAGKQMASNAKPQDDTRMASWSGNATLTTRPFHPNGPWELQWRSEGAFTAVLHQIRSGTDKIVAQSDTAGSSSAYQPEGGDFFLEFDGTKPWQARIVAVTSN</sequence>
<dbReference type="SUPFAM" id="SSF47090">
    <property type="entry name" value="PGBD-like"/>
    <property type="match status" value="1"/>
</dbReference>
<dbReference type="Proteomes" id="UP001524587">
    <property type="component" value="Unassembled WGS sequence"/>
</dbReference>
<dbReference type="InterPro" id="IPR002477">
    <property type="entry name" value="Peptidoglycan-bd-like"/>
</dbReference>
<gene>
    <name evidence="3" type="ORF">NFI95_03630</name>
</gene>
<dbReference type="InterPro" id="IPR036365">
    <property type="entry name" value="PGBD-like_sf"/>
</dbReference>
<evidence type="ECO:0000259" key="2">
    <source>
        <dbReference type="Pfam" id="PF01471"/>
    </source>
</evidence>
<dbReference type="InterPro" id="IPR036366">
    <property type="entry name" value="PGBDSf"/>
</dbReference>
<dbReference type="RefSeq" id="WP_422862984.1">
    <property type="nucleotide sequence ID" value="NZ_JAMSKV010000002.1"/>
</dbReference>
<feature type="signal peptide" evidence="1">
    <location>
        <begin position="1"/>
        <end position="23"/>
    </location>
</feature>
<reference evidence="3 4" key="1">
    <citation type="submission" date="2022-06" db="EMBL/GenBank/DDBJ databases">
        <title>Endosaccharibacter gen. nov., sp. nov., endophytic bacteria isolated from sugarcane.</title>
        <authorList>
            <person name="Pitiwittayakul N."/>
            <person name="Yukphan P."/>
            <person name="Charoenyingcharoen P."/>
            <person name="Tanasupawat S."/>
        </authorList>
    </citation>
    <scope>NUCLEOTIDE SEQUENCE [LARGE SCALE GENOMIC DNA]</scope>
    <source>
        <strain evidence="3 4">KSS8</strain>
    </source>
</reference>
<feature type="chain" id="PRO_5046820898" evidence="1">
    <location>
        <begin position="24"/>
        <end position="456"/>
    </location>
</feature>
<feature type="domain" description="Peptidoglycan binding-like" evidence="2">
    <location>
        <begin position="139"/>
        <end position="185"/>
    </location>
</feature>
<keyword evidence="1" id="KW-0732">Signal</keyword>